<dbReference type="EMBL" id="CM023470">
    <property type="protein sequence ID" value="KAH7979703.1"/>
    <property type="molecule type" value="Genomic_DNA"/>
</dbReference>
<proteinExistence type="predicted"/>
<accession>A0ACB8DZ80</accession>
<organism evidence="1 2">
    <name type="scientific">Dermacentor silvarum</name>
    <name type="common">Tick</name>
    <dbReference type="NCBI Taxonomy" id="543639"/>
    <lineage>
        <taxon>Eukaryota</taxon>
        <taxon>Metazoa</taxon>
        <taxon>Ecdysozoa</taxon>
        <taxon>Arthropoda</taxon>
        <taxon>Chelicerata</taxon>
        <taxon>Arachnida</taxon>
        <taxon>Acari</taxon>
        <taxon>Parasitiformes</taxon>
        <taxon>Ixodida</taxon>
        <taxon>Ixodoidea</taxon>
        <taxon>Ixodidae</taxon>
        <taxon>Rhipicephalinae</taxon>
        <taxon>Dermacentor</taxon>
    </lineage>
</organism>
<protein>
    <submittedName>
        <fullName evidence="1">Uncharacterized protein</fullName>
    </submittedName>
</protein>
<keyword evidence="2" id="KW-1185">Reference proteome</keyword>
<comment type="caution">
    <text evidence="1">The sequence shown here is derived from an EMBL/GenBank/DDBJ whole genome shotgun (WGS) entry which is preliminary data.</text>
</comment>
<reference evidence="1" key="1">
    <citation type="submission" date="2020-05" db="EMBL/GenBank/DDBJ databases">
        <title>Large-scale comparative analyses of tick genomes elucidate their genetic diversity and vector capacities.</title>
        <authorList>
            <person name="Jia N."/>
            <person name="Wang J."/>
            <person name="Shi W."/>
            <person name="Du L."/>
            <person name="Sun Y."/>
            <person name="Zhan W."/>
            <person name="Jiang J."/>
            <person name="Wang Q."/>
            <person name="Zhang B."/>
            <person name="Ji P."/>
            <person name="Sakyi L.B."/>
            <person name="Cui X."/>
            <person name="Yuan T."/>
            <person name="Jiang B."/>
            <person name="Yang W."/>
            <person name="Lam T.T.-Y."/>
            <person name="Chang Q."/>
            <person name="Ding S."/>
            <person name="Wang X."/>
            <person name="Zhu J."/>
            <person name="Ruan X."/>
            <person name="Zhao L."/>
            <person name="Wei J."/>
            <person name="Que T."/>
            <person name="Du C."/>
            <person name="Cheng J."/>
            <person name="Dai P."/>
            <person name="Han X."/>
            <person name="Huang E."/>
            <person name="Gao Y."/>
            <person name="Liu J."/>
            <person name="Shao H."/>
            <person name="Ye R."/>
            <person name="Li L."/>
            <person name="Wei W."/>
            <person name="Wang X."/>
            <person name="Wang C."/>
            <person name="Yang T."/>
            <person name="Huo Q."/>
            <person name="Li W."/>
            <person name="Guo W."/>
            <person name="Chen H."/>
            <person name="Zhou L."/>
            <person name="Ni X."/>
            <person name="Tian J."/>
            <person name="Zhou Y."/>
            <person name="Sheng Y."/>
            <person name="Liu T."/>
            <person name="Pan Y."/>
            <person name="Xia L."/>
            <person name="Li J."/>
            <person name="Zhao F."/>
            <person name="Cao W."/>
        </authorList>
    </citation>
    <scope>NUCLEOTIDE SEQUENCE</scope>
    <source>
        <strain evidence="1">Dsil-2018</strain>
    </source>
</reference>
<gene>
    <name evidence="1" type="ORF">HPB49_010640</name>
</gene>
<evidence type="ECO:0000313" key="2">
    <source>
        <dbReference type="Proteomes" id="UP000821865"/>
    </source>
</evidence>
<dbReference type="Proteomes" id="UP000821865">
    <property type="component" value="Chromosome 1"/>
</dbReference>
<sequence length="464" mass="51795">MRTTGALEWDLPPDLESPLDPGAPLERERLLWRCSDASPVLASVWGDQGHGAHRFMVTVGTPRTFEDARAFCGTDKYLLNLHAAVNVSHVQATFQQNGLDSSYVWLNLRMIQGFFHWLDPIPQLFKQTLSLSYGDVIDSYNYHHGCVVLNTSSGAIETRSCDEQHQFVCIEDKQLRPLDVSDEAVSVELTSNQPPVLLSWNLHNLRLTCRAKLRNGTVLREAPPGSYAYAHVWTKNGVFLDHTYPSLQPEKASEPNAYTHSDVSSQGRYRCGLKALPSGSIAWSNVVTVVLEESNHLVPRYCDINFESAPTWAPFQESTCKAETRSRAFDVHTDTHHLLCSPRHCVPQTVFGAWSEVRRLCNRLRGFLASGGPGSWADIVQKHGYFQSESAGLPQVLEAFKISELLVPIRLPEGANATGCFIVSKVKDQPQTTQYSDSVTQTSCSDERAGSCAFRYRSHFRAVL</sequence>
<evidence type="ECO:0000313" key="1">
    <source>
        <dbReference type="EMBL" id="KAH7979703.1"/>
    </source>
</evidence>
<name>A0ACB8DZ80_DERSI</name>